<evidence type="ECO:0000259" key="5">
    <source>
        <dbReference type="Pfam" id="PF01512"/>
    </source>
</evidence>
<proteinExistence type="predicted"/>
<feature type="non-terminal residue" evidence="6">
    <location>
        <position position="282"/>
    </location>
</feature>
<comment type="caution">
    <text evidence="6">The sequence shown here is derived from an EMBL/GenBank/DDBJ whole genome shotgun (WGS) entry which is preliminary data.</text>
</comment>
<dbReference type="PANTHER" id="PTHR43578">
    <property type="entry name" value="NADH-QUINONE OXIDOREDUCTASE SUBUNIT F"/>
    <property type="match status" value="1"/>
</dbReference>
<dbReference type="SUPFAM" id="SSF52833">
    <property type="entry name" value="Thioredoxin-like"/>
    <property type="match status" value="1"/>
</dbReference>
<dbReference type="SUPFAM" id="SSF142019">
    <property type="entry name" value="Nqo1 FMN-binding domain-like"/>
    <property type="match status" value="1"/>
</dbReference>
<dbReference type="InterPro" id="IPR011538">
    <property type="entry name" value="Nuo51_FMN-bd"/>
</dbReference>
<dbReference type="AlphaFoldDB" id="A0A133U4B2"/>
<evidence type="ECO:0000313" key="6">
    <source>
        <dbReference type="EMBL" id="KXA89029.1"/>
    </source>
</evidence>
<reference evidence="6 7" key="1">
    <citation type="journal article" date="2016" name="Sci. Rep.">
        <title>Metabolic traits of an uncultured archaeal lineage -MSBL1- from brine pools of the Red Sea.</title>
        <authorList>
            <person name="Mwirichia R."/>
            <person name="Alam I."/>
            <person name="Rashid M."/>
            <person name="Vinu M."/>
            <person name="Ba-Alawi W."/>
            <person name="Anthony Kamau A."/>
            <person name="Kamanda Ngugi D."/>
            <person name="Goker M."/>
            <person name="Klenk H.P."/>
            <person name="Bajic V."/>
            <person name="Stingl U."/>
        </authorList>
    </citation>
    <scope>NUCLEOTIDE SEQUENCE [LARGE SCALE GENOMIC DNA]</scope>
    <source>
        <strain evidence="6">SCGC-AAA259A05</strain>
    </source>
</reference>
<evidence type="ECO:0000256" key="2">
    <source>
        <dbReference type="ARBA" id="ARBA00022723"/>
    </source>
</evidence>
<sequence>MFPEKPRFRIGEASCGLGAGAEATKKVMEDARVPEKIGRLSITGCIGACFAEPLVELYVPKHGKILFNNVDSEKGEKIMEAAAQGRVKEEHVFCKVDEEYSLITDERKKLDTFPSFGDLQIQFEEDYLDEIFKNFPSLDELEYFSGQKKVVLRNSGYINPENIDEYIARDGYFALYESLQMSPNSIIEEVSKSKLRGRGGAGYPTGEKWRLAREAKGETKYVVSNGDEGDPGAYMDRVVLESDPHSMIEGMIIGAYAIGADEGFIFVRNEYPKAVERLELAV</sequence>
<dbReference type="GO" id="GO:0046872">
    <property type="term" value="F:metal ion binding"/>
    <property type="evidence" value="ECO:0007669"/>
    <property type="project" value="UniProtKB-KW"/>
</dbReference>
<keyword evidence="2" id="KW-0479">Metal-binding</keyword>
<organism evidence="6 7">
    <name type="scientific">candidate division MSBL1 archaeon SCGC-AAA259A05</name>
    <dbReference type="NCBI Taxonomy" id="1698259"/>
    <lineage>
        <taxon>Archaea</taxon>
        <taxon>Methanobacteriati</taxon>
        <taxon>Methanobacteriota</taxon>
        <taxon>candidate division MSBL1</taxon>
    </lineage>
</organism>
<keyword evidence="3" id="KW-0408">Iron</keyword>
<dbReference type="Gene3D" id="6.10.250.1450">
    <property type="match status" value="1"/>
</dbReference>
<evidence type="ECO:0000256" key="4">
    <source>
        <dbReference type="ARBA" id="ARBA00023014"/>
    </source>
</evidence>
<dbReference type="InterPro" id="IPR037225">
    <property type="entry name" value="Nuo51_FMN-bd_sf"/>
</dbReference>
<dbReference type="Pfam" id="PF01512">
    <property type="entry name" value="Complex1_51K"/>
    <property type="match status" value="1"/>
</dbReference>
<dbReference type="PANTHER" id="PTHR43578:SF3">
    <property type="entry name" value="NADH-QUINONE OXIDOREDUCTASE SUBUNIT F"/>
    <property type="match status" value="1"/>
</dbReference>
<evidence type="ECO:0000313" key="7">
    <source>
        <dbReference type="Proteomes" id="UP000070163"/>
    </source>
</evidence>
<dbReference type="InterPro" id="IPR036249">
    <property type="entry name" value="Thioredoxin-like_sf"/>
</dbReference>
<evidence type="ECO:0000256" key="3">
    <source>
        <dbReference type="ARBA" id="ARBA00023004"/>
    </source>
</evidence>
<evidence type="ECO:0000256" key="1">
    <source>
        <dbReference type="ARBA" id="ARBA00022485"/>
    </source>
</evidence>
<dbReference type="PATRIC" id="fig|1698259.3.peg.129"/>
<name>A0A133U4B2_9EURY</name>
<dbReference type="Gene3D" id="3.40.30.10">
    <property type="entry name" value="Glutaredoxin"/>
    <property type="match status" value="1"/>
</dbReference>
<dbReference type="EMBL" id="LHXJ01000103">
    <property type="protein sequence ID" value="KXA89029.1"/>
    <property type="molecule type" value="Genomic_DNA"/>
</dbReference>
<keyword evidence="1" id="KW-0004">4Fe-4S</keyword>
<dbReference type="CDD" id="cd02980">
    <property type="entry name" value="TRX_Fd_family"/>
    <property type="match status" value="1"/>
</dbReference>
<feature type="domain" description="NADH-ubiquinone oxidoreductase 51kDa subunit FMN-binding" evidence="5">
    <location>
        <begin position="190"/>
        <end position="281"/>
    </location>
</feature>
<gene>
    <name evidence="6" type="ORF">AKJ57_05930</name>
</gene>
<protein>
    <recommendedName>
        <fullName evidence="5">NADH-ubiquinone oxidoreductase 51kDa subunit FMN-binding domain-containing protein</fullName>
    </recommendedName>
</protein>
<accession>A0A133U4B2</accession>
<dbReference type="Gene3D" id="3.40.50.11540">
    <property type="entry name" value="NADH-ubiquinone oxidoreductase 51kDa subunit"/>
    <property type="match status" value="1"/>
</dbReference>
<dbReference type="Proteomes" id="UP000070163">
    <property type="component" value="Unassembled WGS sequence"/>
</dbReference>
<keyword evidence="4" id="KW-0411">Iron-sulfur</keyword>
<dbReference type="GO" id="GO:0051539">
    <property type="term" value="F:4 iron, 4 sulfur cluster binding"/>
    <property type="evidence" value="ECO:0007669"/>
    <property type="project" value="UniProtKB-KW"/>
</dbReference>
<keyword evidence="7" id="KW-1185">Reference proteome</keyword>